<dbReference type="EMBL" id="BGPR01018300">
    <property type="protein sequence ID" value="GBN78775.1"/>
    <property type="molecule type" value="Genomic_DNA"/>
</dbReference>
<sequence>DFNAKSSVYNIDGGYLLHRVIWNRGSTFSSICDNYVIYVRTKYKSTALVILDGYPENETIGGTKCAERARRTRKQMSSEAMFDEAMIPTVYQETFLANPKNKD</sequence>
<protein>
    <submittedName>
        <fullName evidence="1">Uncharacterized protein</fullName>
    </submittedName>
</protein>
<keyword evidence="2" id="KW-1185">Reference proteome</keyword>
<feature type="non-terminal residue" evidence="1">
    <location>
        <position position="1"/>
    </location>
</feature>
<proteinExistence type="predicted"/>
<name>A0A4Y2RUY8_ARAVE</name>
<dbReference type="AlphaFoldDB" id="A0A4Y2RUY8"/>
<organism evidence="1 2">
    <name type="scientific">Araneus ventricosus</name>
    <name type="common">Orbweaver spider</name>
    <name type="synonym">Epeira ventricosa</name>
    <dbReference type="NCBI Taxonomy" id="182803"/>
    <lineage>
        <taxon>Eukaryota</taxon>
        <taxon>Metazoa</taxon>
        <taxon>Ecdysozoa</taxon>
        <taxon>Arthropoda</taxon>
        <taxon>Chelicerata</taxon>
        <taxon>Arachnida</taxon>
        <taxon>Araneae</taxon>
        <taxon>Araneomorphae</taxon>
        <taxon>Entelegynae</taxon>
        <taxon>Araneoidea</taxon>
        <taxon>Araneidae</taxon>
        <taxon>Araneus</taxon>
    </lineage>
</organism>
<evidence type="ECO:0000313" key="2">
    <source>
        <dbReference type="Proteomes" id="UP000499080"/>
    </source>
</evidence>
<accession>A0A4Y2RUY8</accession>
<reference evidence="1 2" key="1">
    <citation type="journal article" date="2019" name="Sci. Rep.">
        <title>Orb-weaving spider Araneus ventricosus genome elucidates the spidroin gene catalogue.</title>
        <authorList>
            <person name="Kono N."/>
            <person name="Nakamura H."/>
            <person name="Ohtoshi R."/>
            <person name="Moran D.A.P."/>
            <person name="Shinohara A."/>
            <person name="Yoshida Y."/>
            <person name="Fujiwara M."/>
            <person name="Mori M."/>
            <person name="Tomita M."/>
            <person name="Arakawa K."/>
        </authorList>
    </citation>
    <scope>NUCLEOTIDE SEQUENCE [LARGE SCALE GENOMIC DNA]</scope>
</reference>
<evidence type="ECO:0000313" key="1">
    <source>
        <dbReference type="EMBL" id="GBN78775.1"/>
    </source>
</evidence>
<comment type="caution">
    <text evidence="1">The sequence shown here is derived from an EMBL/GenBank/DDBJ whole genome shotgun (WGS) entry which is preliminary data.</text>
</comment>
<dbReference type="Proteomes" id="UP000499080">
    <property type="component" value="Unassembled WGS sequence"/>
</dbReference>
<gene>
    <name evidence="1" type="ORF">AVEN_174164_1</name>
</gene>
<dbReference type="OrthoDB" id="6772503at2759"/>